<dbReference type="Gramene" id="Kaladp0053s0631.1.v1.1">
    <property type="protein sequence ID" value="Kaladp0053s0631.1.v1.1.CDS.1"/>
    <property type="gene ID" value="Kaladp0053s0631.v1.1"/>
</dbReference>
<feature type="domain" description="Alpha/beta hydrolase fold-3" evidence="2">
    <location>
        <begin position="93"/>
        <end position="311"/>
    </location>
</feature>
<accession>A0A7N0U4H4</accession>
<dbReference type="EnsemblPlants" id="Kaladp0053s0631.1.v1.1">
    <property type="protein sequence ID" value="Kaladp0053s0631.1.v1.1.CDS.1"/>
    <property type="gene ID" value="Kaladp0053s0631.v1.1"/>
</dbReference>
<dbReference type="Proteomes" id="UP000594263">
    <property type="component" value="Unplaced"/>
</dbReference>
<dbReference type="InterPro" id="IPR050466">
    <property type="entry name" value="Carboxylest/Gibb_receptor"/>
</dbReference>
<reference evidence="3" key="1">
    <citation type="submission" date="2021-01" db="UniProtKB">
        <authorList>
            <consortium name="EnsemblPlants"/>
        </authorList>
    </citation>
    <scope>IDENTIFICATION</scope>
</reference>
<dbReference type="Pfam" id="PF07859">
    <property type="entry name" value="Abhydrolase_3"/>
    <property type="match status" value="1"/>
</dbReference>
<comment type="similarity">
    <text evidence="1">Belongs to the 'GDXG' lipolytic enzyme family.</text>
</comment>
<dbReference type="Gene3D" id="3.40.50.1820">
    <property type="entry name" value="alpha/beta hydrolase"/>
    <property type="match status" value="1"/>
</dbReference>
<dbReference type="InterPro" id="IPR013094">
    <property type="entry name" value="AB_hydrolase_3"/>
</dbReference>
<dbReference type="OMA" id="HCFWIVP"/>
<dbReference type="PANTHER" id="PTHR23024:SF24">
    <property type="entry name" value="ALPHA_BETA HYDROLASE FOLD-3 DOMAIN-CONTAINING PROTEIN"/>
    <property type="match status" value="1"/>
</dbReference>
<name>A0A7N0U4H4_KALFE</name>
<dbReference type="AlphaFoldDB" id="A0A7N0U4H4"/>
<dbReference type="PANTHER" id="PTHR23024">
    <property type="entry name" value="ARYLACETAMIDE DEACETYLASE"/>
    <property type="match status" value="1"/>
</dbReference>
<dbReference type="GO" id="GO:0016787">
    <property type="term" value="F:hydrolase activity"/>
    <property type="evidence" value="ECO:0007669"/>
    <property type="project" value="InterPro"/>
</dbReference>
<sequence length="336" mass="37658">MAEKAYEKHSLSLPWKTRVLLRGLSVVSDTALRADGTINRRLLNFFAFTVSPNPKPVRGVRTKDLMVDKTRRLWFRLFDPVGLASDGVKLPVIFFFHGGGFATLGADAAVYDFACRRFALKVPAIVVSVNYRLAPEHPFPAQHEDGFDVLKYVDEHPSVLPDYADLSRSFLAGDSAGGNLAHFMAVKAAQSSSKFHNLVVRGLIAIQPFFGGEEKTEAEVRLPNAPIITQYRTDCMWRAYVPGSNRDHGAINVTGPNAMDLREVKDFPRSMVVVGGFDPLQDWQRKYYEWLKQSGKEVELIEYPTAIHAFYLFPELPESSLLFNEVKKFINGSSGQ</sequence>
<protein>
    <recommendedName>
        <fullName evidence="2">Alpha/beta hydrolase fold-3 domain-containing protein</fullName>
    </recommendedName>
</protein>
<evidence type="ECO:0000256" key="1">
    <source>
        <dbReference type="ARBA" id="ARBA00010515"/>
    </source>
</evidence>
<dbReference type="SUPFAM" id="SSF53474">
    <property type="entry name" value="alpha/beta-Hydrolases"/>
    <property type="match status" value="1"/>
</dbReference>
<organism evidence="3 4">
    <name type="scientific">Kalanchoe fedtschenkoi</name>
    <name type="common">Lavender scallops</name>
    <name type="synonym">South American air plant</name>
    <dbReference type="NCBI Taxonomy" id="63787"/>
    <lineage>
        <taxon>Eukaryota</taxon>
        <taxon>Viridiplantae</taxon>
        <taxon>Streptophyta</taxon>
        <taxon>Embryophyta</taxon>
        <taxon>Tracheophyta</taxon>
        <taxon>Spermatophyta</taxon>
        <taxon>Magnoliopsida</taxon>
        <taxon>eudicotyledons</taxon>
        <taxon>Gunneridae</taxon>
        <taxon>Pentapetalae</taxon>
        <taxon>Saxifragales</taxon>
        <taxon>Crassulaceae</taxon>
        <taxon>Kalanchoe</taxon>
    </lineage>
</organism>
<proteinExistence type="inferred from homology"/>
<evidence type="ECO:0000313" key="3">
    <source>
        <dbReference type="EnsemblPlants" id="Kaladp0053s0631.1.v1.1.CDS.1"/>
    </source>
</evidence>
<dbReference type="InterPro" id="IPR029058">
    <property type="entry name" value="AB_hydrolase_fold"/>
</dbReference>
<evidence type="ECO:0000259" key="2">
    <source>
        <dbReference type="Pfam" id="PF07859"/>
    </source>
</evidence>
<evidence type="ECO:0000313" key="4">
    <source>
        <dbReference type="Proteomes" id="UP000594263"/>
    </source>
</evidence>
<keyword evidence="4" id="KW-1185">Reference proteome</keyword>